<dbReference type="AlphaFoldDB" id="A0AAJ4ZHF5"/>
<protein>
    <submittedName>
        <fullName evidence="2">Uncharacterized protein</fullName>
    </submittedName>
</protein>
<name>A0AAJ4ZHF5_PANPU</name>
<comment type="caution">
    <text evidence="2">The sequence shown here is derived from an EMBL/GenBank/DDBJ whole genome shotgun (WGS) entry which is preliminary data.</text>
</comment>
<organism evidence="2 3">
    <name type="scientific">Pandoraea pulmonicola</name>
    <dbReference type="NCBI Taxonomy" id="93221"/>
    <lineage>
        <taxon>Bacteria</taxon>
        <taxon>Pseudomonadati</taxon>
        <taxon>Pseudomonadota</taxon>
        <taxon>Betaproteobacteria</taxon>
        <taxon>Burkholderiales</taxon>
        <taxon>Burkholderiaceae</taxon>
        <taxon>Pandoraea</taxon>
    </lineage>
</organism>
<feature type="compositionally biased region" description="Low complexity" evidence="1">
    <location>
        <begin position="41"/>
        <end position="53"/>
    </location>
</feature>
<reference evidence="2 3" key="1">
    <citation type="submission" date="2018-06" db="EMBL/GenBank/DDBJ databases">
        <authorList>
            <consortium name="Pathogen Informatics"/>
            <person name="Doyle S."/>
        </authorList>
    </citation>
    <scope>NUCLEOTIDE SEQUENCE [LARGE SCALE GENOMIC DNA]</scope>
    <source>
        <strain evidence="2 3">NCTC13159</strain>
    </source>
</reference>
<dbReference type="Proteomes" id="UP000254589">
    <property type="component" value="Unassembled WGS sequence"/>
</dbReference>
<dbReference type="EMBL" id="UGSJ01000002">
    <property type="protein sequence ID" value="SUD95571.1"/>
    <property type="molecule type" value="Genomic_DNA"/>
</dbReference>
<evidence type="ECO:0000313" key="2">
    <source>
        <dbReference type="EMBL" id="SUD95571.1"/>
    </source>
</evidence>
<proteinExistence type="predicted"/>
<gene>
    <name evidence="2" type="ORF">NCTC13159_05043</name>
</gene>
<evidence type="ECO:0000313" key="3">
    <source>
        <dbReference type="Proteomes" id="UP000254589"/>
    </source>
</evidence>
<sequence length="134" mass="14271">MHPVFGARAAHFLQPPTKASAQPTKLAANVREVKQADGRSRPSASLSQLSSASKPPTTIGQIQGFLGQRLISQDPSAKAEALGGVPSSAVLHPPATVRHVVEIRQYQTGWSDAMRGLPCLSSELVYRIGYRDAS</sequence>
<accession>A0AAJ4ZHF5</accession>
<evidence type="ECO:0000256" key="1">
    <source>
        <dbReference type="SAM" id="MobiDB-lite"/>
    </source>
</evidence>
<feature type="region of interest" description="Disordered" evidence="1">
    <location>
        <begin position="32"/>
        <end position="58"/>
    </location>
</feature>